<keyword evidence="9" id="KW-0969">Cilium</keyword>
<dbReference type="Proteomes" id="UP000321250">
    <property type="component" value="Unassembled WGS sequence"/>
</dbReference>
<dbReference type="NCBIfam" id="TIGR02492">
    <property type="entry name" value="flgK_ends"/>
    <property type="match status" value="1"/>
</dbReference>
<feature type="domain" description="Flagellar hook-associated protein FlgK helical" evidence="8">
    <location>
        <begin position="97"/>
        <end position="323"/>
    </location>
</feature>
<dbReference type="GO" id="GO:0009424">
    <property type="term" value="C:bacterial-type flagellum hook"/>
    <property type="evidence" value="ECO:0007669"/>
    <property type="project" value="InterPro"/>
</dbReference>
<evidence type="ECO:0000313" key="10">
    <source>
        <dbReference type="Proteomes" id="UP000321250"/>
    </source>
</evidence>
<name>A0A5C6UI38_9SPHN</name>
<evidence type="ECO:0000256" key="1">
    <source>
        <dbReference type="ARBA" id="ARBA00004365"/>
    </source>
</evidence>
<dbReference type="GO" id="GO:0005198">
    <property type="term" value="F:structural molecule activity"/>
    <property type="evidence" value="ECO:0007669"/>
    <property type="project" value="InterPro"/>
</dbReference>
<dbReference type="OrthoDB" id="7181295at2"/>
<proteinExistence type="inferred from homology"/>
<sequence>MSDLLSIGASGVNAYQSALSTVSENIANTGVAGYSRRTVSLKEVGAAGTSLTSTALNSGSGVVATGINRAADAFRNAAVRSSSADLARTEAGSTWLDGIQSALTGNKLGTQLTSFFNSATALAADPTSTASRATMLEGATSLAAAFTATGTALGTVATTLDATATQATQSLGALGAALAKVNDGLARTQAGTGAAAGLADQRDQLLEQMSAIVDVSATMDSAGRATVKVGGDSGPVLVAGNEAGSVAYERSATGQVSFAVIRAGTVASMTPSGGALAGIADGAQRVADATEALGDLATSFTSQVNAVQAQGRDLDGNAGTALFATGGSPLDIRVALTDPRGIAAASATGSARDASNLAALQAVRVSGGFEAGNTAVIATNAAALAQRKTVADAQGAIRDGAISARDGVSGVSLDNEAVDLMRFQQAYQASSRIIQVARETFQSILQIQ</sequence>
<comment type="subcellular location">
    <subcellularLocation>
        <location evidence="1">Bacterial flagellum</location>
    </subcellularLocation>
    <subcellularLocation>
        <location evidence="2">Secreted</location>
    </subcellularLocation>
</comment>
<evidence type="ECO:0000259" key="7">
    <source>
        <dbReference type="Pfam" id="PF06429"/>
    </source>
</evidence>
<evidence type="ECO:0000256" key="6">
    <source>
        <dbReference type="ARBA" id="ARBA00023143"/>
    </source>
</evidence>
<dbReference type="AlphaFoldDB" id="A0A5C6UI38"/>
<dbReference type="PANTHER" id="PTHR30033">
    <property type="entry name" value="FLAGELLAR HOOK-ASSOCIATED PROTEIN 1"/>
    <property type="match status" value="1"/>
</dbReference>
<keyword evidence="9" id="KW-0966">Cell projection</keyword>
<evidence type="ECO:0000256" key="4">
    <source>
        <dbReference type="ARBA" id="ARBA00016244"/>
    </source>
</evidence>
<keyword evidence="9" id="KW-0282">Flagellum</keyword>
<dbReference type="InterPro" id="IPR002371">
    <property type="entry name" value="FlgK"/>
</dbReference>
<protein>
    <recommendedName>
        <fullName evidence="4">Flagellar hook-associated protein 1</fullName>
    </recommendedName>
</protein>
<evidence type="ECO:0000256" key="2">
    <source>
        <dbReference type="ARBA" id="ARBA00004613"/>
    </source>
</evidence>
<dbReference type="GO" id="GO:0005576">
    <property type="term" value="C:extracellular region"/>
    <property type="evidence" value="ECO:0007669"/>
    <property type="project" value="UniProtKB-SubCell"/>
</dbReference>
<dbReference type="InterPro" id="IPR053927">
    <property type="entry name" value="FlgK_helical"/>
</dbReference>
<gene>
    <name evidence="9" type="primary">flgK</name>
    <name evidence="9" type="ORF">FSB78_17025</name>
</gene>
<keyword evidence="6" id="KW-0975">Bacterial flagellum</keyword>
<dbReference type="Pfam" id="PF06429">
    <property type="entry name" value="Flg_bbr_C"/>
    <property type="match status" value="1"/>
</dbReference>
<reference evidence="9 10" key="1">
    <citation type="journal article" date="2013" name="Antonie Van Leeuwenhoek">
        <title>Sphingomonas ginsenosidivorax sp. nov., with the ability to transform ginsenosides.</title>
        <authorList>
            <person name="Jin X.F."/>
            <person name="Kim J.K."/>
            <person name="Liu Q.M."/>
            <person name="Kang M.S."/>
            <person name="He D."/>
            <person name="Jin F.X."/>
            <person name="Kim S.C."/>
            <person name="Im W.T."/>
        </authorList>
    </citation>
    <scope>NUCLEOTIDE SEQUENCE [LARGE SCALE GENOMIC DNA]</scope>
    <source>
        <strain evidence="9 10">KHI67</strain>
    </source>
</reference>
<keyword evidence="5" id="KW-0964">Secreted</keyword>
<dbReference type="EMBL" id="VOQR01000001">
    <property type="protein sequence ID" value="TXC72463.1"/>
    <property type="molecule type" value="Genomic_DNA"/>
</dbReference>
<evidence type="ECO:0000313" key="9">
    <source>
        <dbReference type="EMBL" id="TXC72463.1"/>
    </source>
</evidence>
<dbReference type="PANTHER" id="PTHR30033:SF2">
    <property type="entry name" value="FLAGELLAR HOOK PROTEIN"/>
    <property type="match status" value="1"/>
</dbReference>
<dbReference type="GO" id="GO:0044780">
    <property type="term" value="P:bacterial-type flagellum assembly"/>
    <property type="evidence" value="ECO:0007669"/>
    <property type="project" value="InterPro"/>
</dbReference>
<dbReference type="InterPro" id="IPR010930">
    <property type="entry name" value="Flg_bb/hook_C_dom"/>
</dbReference>
<organism evidence="9 10">
    <name type="scientific">Sphingomonas ginsenosidivorax</name>
    <dbReference type="NCBI Taxonomy" id="862135"/>
    <lineage>
        <taxon>Bacteria</taxon>
        <taxon>Pseudomonadati</taxon>
        <taxon>Pseudomonadota</taxon>
        <taxon>Alphaproteobacteria</taxon>
        <taxon>Sphingomonadales</taxon>
        <taxon>Sphingomonadaceae</taxon>
        <taxon>Sphingomonas</taxon>
    </lineage>
</organism>
<dbReference type="SUPFAM" id="SSF64518">
    <property type="entry name" value="Phase 1 flagellin"/>
    <property type="match status" value="1"/>
</dbReference>
<evidence type="ECO:0000259" key="8">
    <source>
        <dbReference type="Pfam" id="PF22638"/>
    </source>
</evidence>
<keyword evidence="10" id="KW-1185">Reference proteome</keyword>
<accession>A0A5C6UI38</accession>
<comment type="caution">
    <text evidence="9">The sequence shown here is derived from an EMBL/GenBank/DDBJ whole genome shotgun (WGS) entry which is preliminary data.</text>
</comment>
<feature type="domain" description="Flagellar basal-body/hook protein C-terminal" evidence="7">
    <location>
        <begin position="409"/>
        <end position="447"/>
    </location>
</feature>
<dbReference type="RefSeq" id="WP_147083737.1">
    <property type="nucleotide sequence ID" value="NZ_VOQR01000001.1"/>
</dbReference>
<dbReference type="Pfam" id="PF22638">
    <property type="entry name" value="FlgK_D1"/>
    <property type="match status" value="1"/>
</dbReference>
<evidence type="ECO:0000256" key="3">
    <source>
        <dbReference type="ARBA" id="ARBA00009677"/>
    </source>
</evidence>
<comment type="similarity">
    <text evidence="3">Belongs to the flagella basal body rod proteins family.</text>
</comment>
<evidence type="ECO:0000256" key="5">
    <source>
        <dbReference type="ARBA" id="ARBA00022525"/>
    </source>
</evidence>